<dbReference type="Proteomes" id="UP001200034">
    <property type="component" value="Unassembled WGS sequence"/>
</dbReference>
<dbReference type="InterPro" id="IPR018114">
    <property type="entry name" value="TRYPSIN_HIS"/>
</dbReference>
<protein>
    <recommendedName>
        <fullName evidence="9">Peptidase S1 domain-containing protein</fullName>
    </recommendedName>
</protein>
<feature type="domain" description="Peptidase S1" evidence="9">
    <location>
        <begin position="9"/>
        <end position="245"/>
    </location>
</feature>
<dbReference type="GO" id="GO:0006508">
    <property type="term" value="P:proteolysis"/>
    <property type="evidence" value="ECO:0007669"/>
    <property type="project" value="UniProtKB-KW"/>
</dbReference>
<dbReference type="EMBL" id="JAJJHW010002585">
    <property type="protein sequence ID" value="KAH8371573.1"/>
    <property type="molecule type" value="Genomic_DNA"/>
</dbReference>
<dbReference type="InterPro" id="IPR001254">
    <property type="entry name" value="Trypsin_dom"/>
</dbReference>
<evidence type="ECO:0000256" key="2">
    <source>
        <dbReference type="ARBA" id="ARBA00022729"/>
    </source>
</evidence>
<dbReference type="PANTHER" id="PTHR24256">
    <property type="entry name" value="TRYPTASE-RELATED"/>
    <property type="match status" value="1"/>
</dbReference>
<accession>A0AAD4PLU3</accession>
<proteinExistence type="inferred from homology"/>
<dbReference type="InterPro" id="IPR051487">
    <property type="entry name" value="Ser/Thr_Proteases_Immune/Dev"/>
</dbReference>
<evidence type="ECO:0000256" key="5">
    <source>
        <dbReference type="ARBA" id="ARBA00023145"/>
    </source>
</evidence>
<keyword evidence="3 8" id="KW-0378">Hydrolase</keyword>
<dbReference type="SMART" id="SM00020">
    <property type="entry name" value="Tryp_SPc"/>
    <property type="match status" value="2"/>
</dbReference>
<keyword evidence="11" id="KW-1185">Reference proteome</keyword>
<feature type="non-terminal residue" evidence="10">
    <location>
        <position position="1"/>
    </location>
</feature>
<reference evidence="10" key="1">
    <citation type="journal article" date="2021" name="Mol. Ecol. Resour.">
        <title>Phylogenomic analyses of the genus Drosophila reveals genomic signals of climate adaptation.</title>
        <authorList>
            <person name="Li F."/>
            <person name="Rane R.V."/>
            <person name="Luria V."/>
            <person name="Xiong Z."/>
            <person name="Chen J."/>
            <person name="Li Z."/>
            <person name="Catullo R.A."/>
            <person name="Griffin P.C."/>
            <person name="Schiffer M."/>
            <person name="Pearce S."/>
            <person name="Lee S.F."/>
            <person name="McElroy K."/>
            <person name="Stocker A."/>
            <person name="Shirriffs J."/>
            <person name="Cockerell F."/>
            <person name="Coppin C."/>
            <person name="Sgro C.M."/>
            <person name="Karger A."/>
            <person name="Cain J.W."/>
            <person name="Weber J.A."/>
            <person name="Santpere G."/>
            <person name="Kirschner M.W."/>
            <person name="Hoffmann A.A."/>
            <person name="Oakeshott J.G."/>
            <person name="Zhang G."/>
        </authorList>
    </citation>
    <scope>NUCLEOTIDE SEQUENCE</scope>
    <source>
        <strain evidence="10">BGI-SZ-2011g</strain>
    </source>
</reference>
<dbReference type="Pfam" id="PF00089">
    <property type="entry name" value="Trypsin"/>
    <property type="match status" value="2"/>
</dbReference>
<dbReference type="FunFam" id="2.40.10.10:FF:000025">
    <property type="entry name" value="serine proteases 1/2"/>
    <property type="match status" value="2"/>
</dbReference>
<keyword evidence="4 8" id="KW-0720">Serine protease</keyword>
<dbReference type="PRINTS" id="PR00722">
    <property type="entry name" value="CHYMOTRYPSIN"/>
</dbReference>
<dbReference type="PROSITE" id="PS50240">
    <property type="entry name" value="TRYPSIN_DOM"/>
    <property type="match status" value="2"/>
</dbReference>
<dbReference type="InterPro" id="IPR033116">
    <property type="entry name" value="TRYPSIN_SER"/>
</dbReference>
<dbReference type="InterPro" id="IPR043504">
    <property type="entry name" value="Peptidase_S1_PA_chymotrypsin"/>
</dbReference>
<comment type="similarity">
    <text evidence="7">Belongs to the peptidase S1 family. CLIP subfamily.</text>
</comment>
<evidence type="ECO:0000256" key="1">
    <source>
        <dbReference type="ARBA" id="ARBA00022670"/>
    </source>
</evidence>
<keyword evidence="1 8" id="KW-0645">Protease</keyword>
<evidence type="ECO:0000256" key="6">
    <source>
        <dbReference type="ARBA" id="ARBA00023157"/>
    </source>
</evidence>
<dbReference type="CDD" id="cd00190">
    <property type="entry name" value="Tryp_SPc"/>
    <property type="match status" value="1"/>
</dbReference>
<evidence type="ECO:0000313" key="11">
    <source>
        <dbReference type="Proteomes" id="UP001200034"/>
    </source>
</evidence>
<gene>
    <name evidence="10" type="ORF">KR093_008092</name>
</gene>
<organism evidence="10 11">
    <name type="scientific">Drosophila rubida</name>
    <dbReference type="NCBI Taxonomy" id="30044"/>
    <lineage>
        <taxon>Eukaryota</taxon>
        <taxon>Metazoa</taxon>
        <taxon>Ecdysozoa</taxon>
        <taxon>Arthropoda</taxon>
        <taxon>Hexapoda</taxon>
        <taxon>Insecta</taxon>
        <taxon>Pterygota</taxon>
        <taxon>Neoptera</taxon>
        <taxon>Endopterygota</taxon>
        <taxon>Diptera</taxon>
        <taxon>Brachycera</taxon>
        <taxon>Muscomorpha</taxon>
        <taxon>Ephydroidea</taxon>
        <taxon>Drosophilidae</taxon>
        <taxon>Drosophila</taxon>
    </lineage>
</organism>
<evidence type="ECO:0000313" key="10">
    <source>
        <dbReference type="EMBL" id="KAH8371573.1"/>
    </source>
</evidence>
<dbReference type="SUPFAM" id="SSF50494">
    <property type="entry name" value="Trypsin-like serine proteases"/>
    <property type="match status" value="2"/>
</dbReference>
<dbReference type="PROSITE" id="PS00134">
    <property type="entry name" value="TRYPSIN_HIS"/>
    <property type="match status" value="1"/>
</dbReference>
<evidence type="ECO:0000256" key="7">
    <source>
        <dbReference type="ARBA" id="ARBA00024195"/>
    </source>
</evidence>
<keyword evidence="5" id="KW-0865">Zymogen</keyword>
<dbReference type="FunFam" id="2.40.10.10:FF:000073">
    <property type="entry name" value="Trypsin alpha"/>
    <property type="match status" value="1"/>
</dbReference>
<comment type="caution">
    <text evidence="10">The sequence shown here is derived from an EMBL/GenBank/DDBJ whole genome shotgun (WGS) entry which is preliminary data.</text>
</comment>
<dbReference type="InterPro" id="IPR001314">
    <property type="entry name" value="Peptidase_S1A"/>
</dbReference>
<evidence type="ECO:0000256" key="8">
    <source>
        <dbReference type="RuleBase" id="RU363034"/>
    </source>
</evidence>
<evidence type="ECO:0000256" key="3">
    <source>
        <dbReference type="ARBA" id="ARBA00022801"/>
    </source>
</evidence>
<keyword evidence="6" id="KW-1015">Disulfide bond</keyword>
<dbReference type="GO" id="GO:0004252">
    <property type="term" value="F:serine-type endopeptidase activity"/>
    <property type="evidence" value="ECO:0007669"/>
    <property type="project" value="InterPro"/>
</dbReference>
<dbReference type="Gene3D" id="2.40.10.10">
    <property type="entry name" value="Trypsin-like serine proteases"/>
    <property type="match status" value="3"/>
</dbReference>
<feature type="non-terminal residue" evidence="10">
    <location>
        <position position="417"/>
    </location>
</feature>
<evidence type="ECO:0000256" key="4">
    <source>
        <dbReference type="ARBA" id="ARBA00022825"/>
    </source>
</evidence>
<sequence>VAAPMDGRITHGEKAHEGQFPYQVGLSLDIGSSSAWCGGTLISDRWVLTAAHCTDSADSATVYIGAINIKEEEKGQKRIRVEKDDIKVHEDWDPSRVVNDISLIKLPEAVEFNDRVRAATLPKKDGRYSTYANDLAIASGWGRDSDDATSVSAVLRYVEMPIMASSTCNKYWAGLIHDGVICMSTKGGKSTCNGDSGGPLVHKEGDTDVLIGATSFGLALGCAKGYPAVFTRITSYLQWIEDKSGVQRHSVDKSQIVVHPNWTVSTVANDIALIKLPLSVLYNPRVRAAHLPTKVNGTYSSYEQQTAYASGWGRASDSSFEVSAALRFVAMPVMRHNLCKMYWGGSLTEKMLCMSTQSGKSTCHGDSGGPLVYKENNTNYLIGITSFGLSMGCEIGFPSIFTRMTSYLDWIRQHVPE</sequence>
<keyword evidence="2" id="KW-0732">Signal</keyword>
<evidence type="ECO:0000259" key="9">
    <source>
        <dbReference type="PROSITE" id="PS50240"/>
    </source>
</evidence>
<dbReference type="PROSITE" id="PS00135">
    <property type="entry name" value="TRYPSIN_SER"/>
    <property type="match status" value="2"/>
</dbReference>
<name>A0AAD4PLU3_9MUSC</name>
<dbReference type="InterPro" id="IPR009003">
    <property type="entry name" value="Peptidase_S1_PA"/>
</dbReference>
<dbReference type="AlphaFoldDB" id="A0AAD4PLU3"/>
<feature type="domain" description="Peptidase S1" evidence="9">
    <location>
        <begin position="254"/>
        <end position="416"/>
    </location>
</feature>